<protein>
    <submittedName>
        <fullName evidence="2">Uncharacterized protein</fullName>
    </submittedName>
</protein>
<comment type="caution">
    <text evidence="2">The sequence shown here is derived from an EMBL/GenBank/DDBJ whole genome shotgun (WGS) entry which is preliminary data.</text>
</comment>
<dbReference type="EMBL" id="JACVVK020000109">
    <property type="protein sequence ID" value="KAK7491905.1"/>
    <property type="molecule type" value="Genomic_DNA"/>
</dbReference>
<name>A0ABD0KYJ9_9CAEN</name>
<gene>
    <name evidence="2" type="ORF">BaRGS_00016924</name>
</gene>
<sequence>MYTKAQKTNPTTSPCQDLRLCCSCGNNTAAALSLIREQKRILLQNSHNNNTSLRYGWEWKGQRLESAGRNQYPCQRLLWSRRSPLRGVITFNGPEDRTWRGKRLKGIALAWPCLDCTNYFKEHKANIQKRTPQKRGCELGVGRVRNRRVEAKTSGTMQREKKQNKTGRPGNWREKEDRKSLSNWVNLAGVQKRTCY</sequence>
<keyword evidence="3" id="KW-1185">Reference proteome</keyword>
<accession>A0ABD0KYJ9</accession>
<proteinExistence type="predicted"/>
<feature type="region of interest" description="Disordered" evidence="1">
    <location>
        <begin position="150"/>
        <end position="179"/>
    </location>
</feature>
<evidence type="ECO:0000313" key="3">
    <source>
        <dbReference type="Proteomes" id="UP001519460"/>
    </source>
</evidence>
<dbReference type="Proteomes" id="UP001519460">
    <property type="component" value="Unassembled WGS sequence"/>
</dbReference>
<evidence type="ECO:0000313" key="2">
    <source>
        <dbReference type="EMBL" id="KAK7491905.1"/>
    </source>
</evidence>
<evidence type="ECO:0000256" key="1">
    <source>
        <dbReference type="SAM" id="MobiDB-lite"/>
    </source>
</evidence>
<organism evidence="2 3">
    <name type="scientific">Batillaria attramentaria</name>
    <dbReference type="NCBI Taxonomy" id="370345"/>
    <lineage>
        <taxon>Eukaryota</taxon>
        <taxon>Metazoa</taxon>
        <taxon>Spiralia</taxon>
        <taxon>Lophotrochozoa</taxon>
        <taxon>Mollusca</taxon>
        <taxon>Gastropoda</taxon>
        <taxon>Caenogastropoda</taxon>
        <taxon>Sorbeoconcha</taxon>
        <taxon>Cerithioidea</taxon>
        <taxon>Batillariidae</taxon>
        <taxon>Batillaria</taxon>
    </lineage>
</organism>
<dbReference type="AlphaFoldDB" id="A0ABD0KYJ9"/>
<reference evidence="2 3" key="1">
    <citation type="journal article" date="2023" name="Sci. Data">
        <title>Genome assembly of the Korean intertidal mud-creeper Batillaria attramentaria.</title>
        <authorList>
            <person name="Patra A.K."/>
            <person name="Ho P.T."/>
            <person name="Jun S."/>
            <person name="Lee S.J."/>
            <person name="Kim Y."/>
            <person name="Won Y.J."/>
        </authorList>
    </citation>
    <scope>NUCLEOTIDE SEQUENCE [LARGE SCALE GENOMIC DNA]</scope>
    <source>
        <strain evidence="2">Wonlab-2016</strain>
    </source>
</reference>